<proteinExistence type="inferred from homology"/>
<dbReference type="GO" id="GO:0005615">
    <property type="term" value="C:extracellular space"/>
    <property type="evidence" value="ECO:0007669"/>
    <property type="project" value="TreeGrafter"/>
</dbReference>
<feature type="domain" description="Peptidase M14" evidence="8">
    <location>
        <begin position="1"/>
        <end position="214"/>
    </location>
</feature>
<keyword evidence="4" id="KW-0378">Hydrolase</keyword>
<keyword evidence="6" id="KW-0482">Metalloprotease</keyword>
<evidence type="ECO:0000256" key="4">
    <source>
        <dbReference type="ARBA" id="ARBA00022801"/>
    </source>
</evidence>
<dbReference type="Pfam" id="PF00246">
    <property type="entry name" value="Peptidase_M14"/>
    <property type="match status" value="1"/>
</dbReference>
<dbReference type="Gene3D" id="3.40.630.10">
    <property type="entry name" value="Zn peptidases"/>
    <property type="match status" value="1"/>
</dbReference>
<dbReference type="PROSITE" id="PS52035">
    <property type="entry name" value="PEPTIDASE_M14"/>
    <property type="match status" value="1"/>
</dbReference>
<evidence type="ECO:0000313" key="9">
    <source>
        <dbReference type="EMBL" id="MDA0180518.1"/>
    </source>
</evidence>
<protein>
    <submittedName>
        <fullName evidence="9">DUF2817 domain-containing protein</fullName>
    </submittedName>
</protein>
<dbReference type="PRINTS" id="PR00765">
    <property type="entry name" value="CRBOXYPTASEA"/>
</dbReference>
<evidence type="ECO:0000256" key="5">
    <source>
        <dbReference type="ARBA" id="ARBA00022833"/>
    </source>
</evidence>
<dbReference type="PANTHER" id="PTHR11705">
    <property type="entry name" value="PROTEASE FAMILY M14 CARBOXYPEPTIDASE A,B"/>
    <property type="match status" value="1"/>
</dbReference>
<dbReference type="PANTHER" id="PTHR11705:SF143">
    <property type="entry name" value="SLL0236 PROTEIN"/>
    <property type="match status" value="1"/>
</dbReference>
<keyword evidence="5" id="KW-0862">Zinc</keyword>
<evidence type="ECO:0000256" key="2">
    <source>
        <dbReference type="ARBA" id="ARBA00005988"/>
    </source>
</evidence>
<evidence type="ECO:0000256" key="6">
    <source>
        <dbReference type="ARBA" id="ARBA00023049"/>
    </source>
</evidence>
<comment type="cofactor">
    <cofactor evidence="1">
        <name>Zn(2+)</name>
        <dbReference type="ChEBI" id="CHEBI:29105"/>
    </cofactor>
</comment>
<comment type="caution">
    <text evidence="7">Lacks conserved residue(s) required for the propagation of feature annotation.</text>
</comment>
<reference evidence="9" key="1">
    <citation type="submission" date="2022-10" db="EMBL/GenBank/DDBJ databases">
        <title>The WGS of Solirubrobacter phytolaccae KCTC 29190.</title>
        <authorList>
            <person name="Jiang Z."/>
        </authorList>
    </citation>
    <scope>NUCLEOTIDE SEQUENCE</scope>
    <source>
        <strain evidence="9">KCTC 29190</strain>
    </source>
</reference>
<dbReference type="EMBL" id="JAPDDP010000013">
    <property type="protein sequence ID" value="MDA0180518.1"/>
    <property type="molecule type" value="Genomic_DNA"/>
</dbReference>
<dbReference type="Proteomes" id="UP001147653">
    <property type="component" value="Unassembled WGS sequence"/>
</dbReference>
<evidence type="ECO:0000259" key="8">
    <source>
        <dbReference type="PROSITE" id="PS52035"/>
    </source>
</evidence>
<gene>
    <name evidence="9" type="ORF">OJ997_09450</name>
</gene>
<dbReference type="InterPro" id="IPR000834">
    <property type="entry name" value="Peptidase_M14"/>
</dbReference>
<dbReference type="SUPFAM" id="SSF53187">
    <property type="entry name" value="Zn-dependent exopeptidases"/>
    <property type="match status" value="1"/>
</dbReference>
<comment type="caution">
    <text evidence="9">The sequence shown here is derived from an EMBL/GenBank/DDBJ whole genome shotgun (WGS) entry which is preliminary data.</text>
</comment>
<evidence type="ECO:0000256" key="3">
    <source>
        <dbReference type="ARBA" id="ARBA00022670"/>
    </source>
</evidence>
<name>A0A9X3N6C7_9ACTN</name>
<dbReference type="AlphaFoldDB" id="A0A9X3N6C7"/>
<organism evidence="9 10">
    <name type="scientific">Solirubrobacter phytolaccae</name>
    <dbReference type="NCBI Taxonomy" id="1404360"/>
    <lineage>
        <taxon>Bacteria</taxon>
        <taxon>Bacillati</taxon>
        <taxon>Actinomycetota</taxon>
        <taxon>Thermoleophilia</taxon>
        <taxon>Solirubrobacterales</taxon>
        <taxon>Solirubrobacteraceae</taxon>
        <taxon>Solirubrobacter</taxon>
    </lineage>
</organism>
<dbReference type="SMART" id="SM00631">
    <property type="entry name" value="Zn_pept"/>
    <property type="match status" value="1"/>
</dbReference>
<sequence>MLAAALATLVIGHSAEGREIRATRVGDEQAPVTVLVVGDVHGNEPAGEAIVQALRKTNVDGVQFWLVRTANPDGRADRTRQNARGVDLNRNFPYRWAPGAKGTYYPGPKAGSEPETKALMRLVRRIRPQLGIYYHQHMGITVRARGVDAKVQRDYARRTGLPLRSLPNYHGTAIGWQNHLIKDGTAFVVELKAGPAPVKRHVDAVLAAARSYTR</sequence>
<keyword evidence="10" id="KW-1185">Reference proteome</keyword>
<keyword evidence="3" id="KW-0645">Protease</keyword>
<dbReference type="GO" id="GO:0004181">
    <property type="term" value="F:metallocarboxypeptidase activity"/>
    <property type="evidence" value="ECO:0007669"/>
    <property type="project" value="InterPro"/>
</dbReference>
<dbReference type="GO" id="GO:0008270">
    <property type="term" value="F:zinc ion binding"/>
    <property type="evidence" value="ECO:0007669"/>
    <property type="project" value="InterPro"/>
</dbReference>
<evidence type="ECO:0000313" key="10">
    <source>
        <dbReference type="Proteomes" id="UP001147653"/>
    </source>
</evidence>
<comment type="similarity">
    <text evidence="2 7">Belongs to the peptidase M14 family.</text>
</comment>
<dbReference type="GO" id="GO:0006508">
    <property type="term" value="P:proteolysis"/>
    <property type="evidence" value="ECO:0007669"/>
    <property type="project" value="UniProtKB-KW"/>
</dbReference>
<accession>A0A9X3N6C7</accession>
<dbReference type="RefSeq" id="WP_270024831.1">
    <property type="nucleotide sequence ID" value="NZ_JAPDDP010000013.1"/>
</dbReference>
<evidence type="ECO:0000256" key="7">
    <source>
        <dbReference type="PROSITE-ProRule" id="PRU01379"/>
    </source>
</evidence>
<evidence type="ECO:0000256" key="1">
    <source>
        <dbReference type="ARBA" id="ARBA00001947"/>
    </source>
</evidence>